<reference evidence="3 4" key="1">
    <citation type="submission" date="2019-03" db="EMBL/GenBank/DDBJ databases">
        <title>Deep-cultivation of Planctomycetes and their phenomic and genomic characterization uncovers novel biology.</title>
        <authorList>
            <person name="Wiegand S."/>
            <person name="Jogler M."/>
            <person name="Boedeker C."/>
            <person name="Pinto D."/>
            <person name="Vollmers J."/>
            <person name="Rivas-Marin E."/>
            <person name="Kohn T."/>
            <person name="Peeters S.H."/>
            <person name="Heuer A."/>
            <person name="Rast P."/>
            <person name="Oberbeckmann S."/>
            <person name="Bunk B."/>
            <person name="Jeske O."/>
            <person name="Meyerdierks A."/>
            <person name="Storesund J.E."/>
            <person name="Kallscheuer N."/>
            <person name="Luecker S."/>
            <person name="Lage O.M."/>
            <person name="Pohl T."/>
            <person name="Merkel B.J."/>
            <person name="Hornburger P."/>
            <person name="Mueller R.-W."/>
            <person name="Bruemmer F."/>
            <person name="Labrenz M."/>
            <person name="Spormann A.M."/>
            <person name="Op den Camp H."/>
            <person name="Overmann J."/>
            <person name="Amann R."/>
            <person name="Jetten M.S.M."/>
            <person name="Mascher T."/>
            <person name="Medema M.H."/>
            <person name="Devos D.P."/>
            <person name="Kaster A.-K."/>
            <person name="Ovreas L."/>
            <person name="Rohde M."/>
            <person name="Galperin M.Y."/>
            <person name="Jogler C."/>
        </authorList>
    </citation>
    <scope>NUCLEOTIDE SEQUENCE [LARGE SCALE GENOMIC DNA]</scope>
    <source>
        <strain evidence="3 4">Enr13</strain>
    </source>
</reference>
<dbReference type="InterPro" id="IPR036134">
    <property type="entry name" value="Crypto/Photolyase_FAD-like_sf"/>
</dbReference>
<accession>A0A518I1K0</accession>
<gene>
    <name evidence="3" type="primary">phr</name>
    <name evidence="3" type="ORF">Enr13x_68450</name>
</gene>
<dbReference type="Gene3D" id="3.90.660.10">
    <property type="match status" value="1"/>
</dbReference>
<dbReference type="OrthoDB" id="5792777at2"/>
<dbReference type="Gene3D" id="1.25.40.80">
    <property type="match status" value="1"/>
</dbReference>
<dbReference type="PRINTS" id="PR00419">
    <property type="entry name" value="ADXRDTASE"/>
</dbReference>
<dbReference type="InterPro" id="IPR005101">
    <property type="entry name" value="Cryptochr/Photolyase_FAD-bd"/>
</dbReference>
<dbReference type="Gene3D" id="3.40.50.620">
    <property type="entry name" value="HUPs"/>
    <property type="match status" value="1"/>
</dbReference>
<dbReference type="EMBL" id="CP037423">
    <property type="protein sequence ID" value="QDV46936.1"/>
    <property type="molecule type" value="Genomic_DNA"/>
</dbReference>
<dbReference type="InterPro" id="IPR036155">
    <property type="entry name" value="Crypto/Photolyase_N_sf"/>
</dbReference>
<name>A0A518I1K0_9BACT</name>
<dbReference type="Pfam" id="PF03441">
    <property type="entry name" value="FAD_binding_7"/>
    <property type="match status" value="1"/>
</dbReference>
<dbReference type="SUPFAM" id="SSF48173">
    <property type="entry name" value="Cryptochrome/photolyase FAD-binding domain"/>
    <property type="match status" value="1"/>
</dbReference>
<evidence type="ECO:0000313" key="3">
    <source>
        <dbReference type="EMBL" id="QDV46936.1"/>
    </source>
</evidence>
<dbReference type="GO" id="GO:0016491">
    <property type="term" value="F:oxidoreductase activity"/>
    <property type="evidence" value="ECO:0007669"/>
    <property type="project" value="InterPro"/>
</dbReference>
<keyword evidence="4" id="KW-1185">Reference proteome</keyword>
<dbReference type="Pfam" id="PF13450">
    <property type="entry name" value="NAD_binding_8"/>
    <property type="match status" value="1"/>
</dbReference>
<dbReference type="InterPro" id="IPR014729">
    <property type="entry name" value="Rossmann-like_a/b/a_fold"/>
</dbReference>
<dbReference type="Proteomes" id="UP000319004">
    <property type="component" value="Chromosome"/>
</dbReference>
<dbReference type="PANTHER" id="PTHR10211:SF0">
    <property type="entry name" value="DEOXYRIBODIPYRIMIDINE PHOTO-LYASE"/>
    <property type="match status" value="1"/>
</dbReference>
<dbReference type="Gene3D" id="3.50.50.60">
    <property type="entry name" value="FAD/NAD(P)-binding domain"/>
    <property type="match status" value="1"/>
</dbReference>
<evidence type="ECO:0000259" key="2">
    <source>
        <dbReference type="PROSITE" id="PS51645"/>
    </source>
</evidence>
<dbReference type="RefSeq" id="WP_145391055.1">
    <property type="nucleotide sequence ID" value="NZ_CP037423.1"/>
</dbReference>
<evidence type="ECO:0000256" key="1">
    <source>
        <dbReference type="ARBA" id="ARBA00001932"/>
    </source>
</evidence>
<organism evidence="3 4">
    <name type="scientific">Stieleria neptunia</name>
    <dbReference type="NCBI Taxonomy" id="2527979"/>
    <lineage>
        <taxon>Bacteria</taxon>
        <taxon>Pseudomonadati</taxon>
        <taxon>Planctomycetota</taxon>
        <taxon>Planctomycetia</taxon>
        <taxon>Pirellulales</taxon>
        <taxon>Pirellulaceae</taxon>
        <taxon>Stieleria</taxon>
    </lineage>
</organism>
<dbReference type="InterPro" id="IPR052219">
    <property type="entry name" value="Photolyase_Class-2"/>
</dbReference>
<dbReference type="Gene3D" id="1.10.579.10">
    <property type="entry name" value="DNA Cyclobutane Dipyrimidine Photolyase, subunit A, domain 3"/>
    <property type="match status" value="1"/>
</dbReference>
<dbReference type="GO" id="GO:0003904">
    <property type="term" value="F:deoxyribodipyrimidine photo-lyase activity"/>
    <property type="evidence" value="ECO:0007669"/>
    <property type="project" value="UniProtKB-EC"/>
</dbReference>
<dbReference type="InterPro" id="IPR002937">
    <property type="entry name" value="Amino_oxidase"/>
</dbReference>
<dbReference type="Pfam" id="PF00875">
    <property type="entry name" value="DNA_photolyase"/>
    <property type="match status" value="1"/>
</dbReference>
<keyword evidence="3" id="KW-0456">Lyase</keyword>
<dbReference type="EC" id="4.1.99.3" evidence="3"/>
<comment type="cofactor">
    <cofactor evidence="1">
        <name>(6R)-5,10-methylene-5,6,7,8-tetrahydrofolate</name>
        <dbReference type="ChEBI" id="CHEBI:15636"/>
    </cofactor>
</comment>
<dbReference type="Pfam" id="PF01593">
    <property type="entry name" value="Amino_oxidase"/>
    <property type="match status" value="1"/>
</dbReference>
<protein>
    <submittedName>
        <fullName evidence="3">Deoxyribodipyrimidine photo-lyase</fullName>
        <ecNumber evidence="3">4.1.99.3</ecNumber>
    </submittedName>
</protein>
<dbReference type="PROSITE" id="PS51645">
    <property type="entry name" value="PHR_CRY_ALPHA_BETA"/>
    <property type="match status" value="1"/>
</dbReference>
<dbReference type="KEGG" id="snep:Enr13x_68450"/>
<dbReference type="GO" id="GO:0000719">
    <property type="term" value="P:photoreactive repair"/>
    <property type="evidence" value="ECO:0007669"/>
    <property type="project" value="TreeGrafter"/>
</dbReference>
<dbReference type="AlphaFoldDB" id="A0A518I1K0"/>
<evidence type="ECO:0000313" key="4">
    <source>
        <dbReference type="Proteomes" id="UP000319004"/>
    </source>
</evidence>
<dbReference type="SUPFAM" id="SSF51905">
    <property type="entry name" value="FAD/NAD(P)-binding domain"/>
    <property type="match status" value="1"/>
</dbReference>
<dbReference type="InterPro" id="IPR036188">
    <property type="entry name" value="FAD/NAD-bd_sf"/>
</dbReference>
<dbReference type="InterPro" id="IPR006050">
    <property type="entry name" value="DNA_photolyase_N"/>
</dbReference>
<sequence>MDTALPEHIAERLRWMASPDGGAYEPGQFVLYWMHNALRAHENPALDAAICLARQNGLPLLVYHGLSEEYPYASDRLHAFMLQGHRDVQRELADRGIVAVFHLQRQGQRGPYLRNLTRAAACLITEEMPVQPLVGWMERLVATCKTPVATVDCSCVAPVTLFDQAFTSAAEFRRHAKPLYDERVAASYPEQKVDVPMCDVEGLAPSLGLQPISLQDADLASLIGQCRIDHSIAPVAETPGGTRAGYARWNAFKAHGLATYQHARHDPLRTEGASRMSAYLHYGMVSPFRIAREASQQNAEKFLDELLTWREMAFHYCFHNRETIDSLDAVPDWAQESLCRHAGDPREADCSWETLARANTGRPLWDAAQRSLLKHGELHNNVRMTWGKAFLPWLESPSRALQLTMDLNHRYSLDGRNPASYGGVLWCYGQFDRPFTPEQPVIGKLRPRGVDDHANQIDLQRFRRHVDRPIAATLPRVAVIGAGIGGLTAARTLADHGIDVTVFDKSRGVGGRTATRRTPHQDGPGELQFDHGAQYFTARDARFCRPVNSWIHDGLVEPWTGRIVHLDGRGQILGEKNDTPRYLGIPGMNAVAKHLAKGLTLRLGKTISRLTESAGQWQIETTEGEKHGPFDVVLCNCPPTQTLALIGGHTELAEMVRSVHMRPCWALMITDPSLSDVPYDGAFVDNSPIAWIARNDKKPGRTAPASWVIHASADWSEAHVDDDPACVLQTLQQAFESLLGETITQPLYATAHRWRYAVPEKPLDQECLFDATTGIGACGDWCGGSRVEAAYLSGIALAGTLLRRYTIDRPAYQSDHAKQQSLFA</sequence>
<dbReference type="SUPFAM" id="SSF52425">
    <property type="entry name" value="Cryptochrome/photolyase, N-terminal domain"/>
    <property type="match status" value="1"/>
</dbReference>
<dbReference type="PANTHER" id="PTHR10211">
    <property type="entry name" value="DEOXYRIBODIPYRIMIDINE PHOTOLYASE"/>
    <property type="match status" value="1"/>
</dbReference>
<feature type="domain" description="Photolyase/cryptochrome alpha/beta" evidence="2">
    <location>
        <begin position="28"/>
        <end position="159"/>
    </location>
</feature>
<proteinExistence type="predicted"/>